<name>A0AC61R960_9FIRM</name>
<gene>
    <name evidence="1" type="ORF">E5336_03110</name>
</gene>
<proteinExistence type="predicted"/>
<reference evidence="1" key="1">
    <citation type="submission" date="2019-04" db="EMBL/GenBank/DDBJ databases">
        <title>Microbes associate with the intestines of laboratory mice.</title>
        <authorList>
            <person name="Navarre W."/>
            <person name="Wong E."/>
            <person name="Huang K."/>
            <person name="Tropini C."/>
            <person name="Ng K."/>
            <person name="Yu B."/>
        </authorList>
    </citation>
    <scope>NUCLEOTIDE SEQUENCE</scope>
    <source>
        <strain evidence="1">NM09_H32</strain>
    </source>
</reference>
<protein>
    <submittedName>
        <fullName evidence="1">Homocysteine methyltransferase</fullName>
    </submittedName>
</protein>
<keyword evidence="2" id="KW-1185">Reference proteome</keyword>
<sequence length="783" mass="83530">MERKENTVIETIQILDGATGTMIQKAGIDVPKIPELLNVLAPETLIAIHEAYARAGSQIVYANTFGASPMKLEGTGYTVEDIVKAGVANARQGAPACLVALDIGPLGQLMEPMGSFSFEDAYAQFAAMVKAGNDADLIVIETMSDLLETKAAVLAAKENSELPVYVTMSFEENGRTFTGCTLESMAMTLEGLGVDALGFNCSIGPDGMVGLVKRLARLTSLPIIAKPNAGLPDPATGAYTMDADSFAASMEQLVEAGASRIGGCCGTDPSFIERIARWKGEPLERADVPSQSKVCTPLMALELNTIHPVGERINPTGKKRFQQALLEEDLDYIVSIALAQKEAGAQILDVNVGFPGVDEVDMMRKVVKKLQSVVDVPLLLDSSNPAALAAGARVYNGKPALNSVSGEQAKLDAVLPIAKKYGASMVALTLDERGIPATANGRIAIAERIVERAKQMGIDACELWFDPLTMTLSAQPAQAQETLKAVESFSKRGWKTVLGVSNISFGLPQRPAVTRVFLAQALAAGLTMPILNVNVDAYMDTIACARLIRDEDPNAKAYIARFGGRTMDTVAPDKKTVDLQVAIVKGLDQEAKDAAKRALASLSALDVVEKELIPALDEVGNRYEKGTLFLPQLLAAAQSAQAVFEVVKDHLANTGQASVKKGKIVLATVQGDIHDIGKNIVKTVLENYGYDVIDLGRDVAPETVVEAVARHGVKLVGLSALMTTTLPAMQETIRQLHTLDNPPKIMVGGAVLTPAYARDMQADYYSKDAQDGVRIAREVFDHE</sequence>
<organism evidence="1 2">
    <name type="scientific">Dubosiella muris</name>
    <dbReference type="NCBI Taxonomy" id="3038133"/>
    <lineage>
        <taxon>Bacteria</taxon>
        <taxon>Bacillati</taxon>
        <taxon>Bacillota</taxon>
        <taxon>Erysipelotrichia</taxon>
        <taxon>Erysipelotrichales</taxon>
        <taxon>Erysipelotrichaceae</taxon>
        <taxon>Dubosiella</taxon>
    </lineage>
</organism>
<comment type="caution">
    <text evidence="1">The sequence shown here is derived from an EMBL/GenBank/DDBJ whole genome shotgun (WGS) entry which is preliminary data.</text>
</comment>
<dbReference type="EMBL" id="SRYG01000004">
    <property type="protein sequence ID" value="TGY66789.1"/>
    <property type="molecule type" value="Genomic_DNA"/>
</dbReference>
<evidence type="ECO:0000313" key="1">
    <source>
        <dbReference type="EMBL" id="TGY66789.1"/>
    </source>
</evidence>
<keyword evidence="1" id="KW-0808">Transferase</keyword>
<accession>A0AC61R960</accession>
<dbReference type="Proteomes" id="UP000308836">
    <property type="component" value="Unassembled WGS sequence"/>
</dbReference>
<evidence type="ECO:0000313" key="2">
    <source>
        <dbReference type="Proteomes" id="UP000308836"/>
    </source>
</evidence>
<keyword evidence="1" id="KW-0489">Methyltransferase</keyword>